<feature type="domain" description="UspA" evidence="2">
    <location>
        <begin position="156"/>
        <end position="277"/>
    </location>
</feature>
<dbReference type="Gene3D" id="3.40.50.620">
    <property type="entry name" value="HUPs"/>
    <property type="match status" value="2"/>
</dbReference>
<dbReference type="AlphaFoldDB" id="A0A4R6TJQ7"/>
<comment type="caution">
    <text evidence="3">The sequence shown here is derived from an EMBL/GenBank/DDBJ whole genome shotgun (WGS) entry which is preliminary data.</text>
</comment>
<dbReference type="PANTHER" id="PTHR46268:SF6">
    <property type="entry name" value="UNIVERSAL STRESS PROTEIN UP12"/>
    <property type="match status" value="1"/>
</dbReference>
<dbReference type="InterPro" id="IPR014729">
    <property type="entry name" value="Rossmann-like_a/b/a_fold"/>
</dbReference>
<dbReference type="SUPFAM" id="SSF52402">
    <property type="entry name" value="Adenine nucleotide alpha hydrolases-like"/>
    <property type="match status" value="2"/>
</dbReference>
<evidence type="ECO:0000313" key="4">
    <source>
        <dbReference type="Proteomes" id="UP000295468"/>
    </source>
</evidence>
<dbReference type="Pfam" id="PF00582">
    <property type="entry name" value="Usp"/>
    <property type="match status" value="2"/>
</dbReference>
<feature type="domain" description="UspA" evidence="2">
    <location>
        <begin position="1"/>
        <end position="146"/>
    </location>
</feature>
<gene>
    <name evidence="3" type="ORF">CLV82_1777</name>
</gene>
<dbReference type="EMBL" id="SNYI01000002">
    <property type="protein sequence ID" value="TDQ31076.1"/>
    <property type="molecule type" value="Genomic_DNA"/>
</dbReference>
<dbReference type="InterPro" id="IPR006015">
    <property type="entry name" value="Universal_stress_UspA"/>
</dbReference>
<protein>
    <submittedName>
        <fullName evidence="3">Nucleotide-binding universal stress UspA family protein</fullName>
    </submittedName>
</protein>
<dbReference type="InterPro" id="IPR006016">
    <property type="entry name" value="UspA"/>
</dbReference>
<dbReference type="CDD" id="cd00293">
    <property type="entry name" value="USP-like"/>
    <property type="match status" value="2"/>
</dbReference>
<evidence type="ECO:0000313" key="3">
    <source>
        <dbReference type="EMBL" id="TDQ31076.1"/>
    </source>
</evidence>
<accession>A0A4R6TJQ7</accession>
<organism evidence="3 4">
    <name type="scientific">Zeaxanthinibacter enoshimensis</name>
    <dbReference type="NCBI Taxonomy" id="392009"/>
    <lineage>
        <taxon>Bacteria</taxon>
        <taxon>Pseudomonadati</taxon>
        <taxon>Bacteroidota</taxon>
        <taxon>Flavobacteriia</taxon>
        <taxon>Flavobacteriales</taxon>
        <taxon>Flavobacteriaceae</taxon>
        <taxon>Zeaxanthinibacter</taxon>
    </lineage>
</organism>
<dbReference type="PRINTS" id="PR01438">
    <property type="entry name" value="UNVRSLSTRESS"/>
</dbReference>
<sequence length="284" mass="32393">MKTILIPTDFSTNAWNAIVYALRMFQNDTVKFYLLHTYTPAFYRVDYFLGGPEFSAIPDLGVDRSVSGLEETVARIKKQYPNTRHSFETISAFNTLTDEIQEQCNSKDIDLIVMGTQGASGAKQLFLGSSTVFVIRKANIPVLAIPEDCPFRDIENILMPNDYLSACKPEELEPLIYLAKHHKARIKVLHVKAASDLTDQQVKNKARIKDILKDLPHLFTELHGESMPSAILDQADSSDYQLLVMMNRNHSFFEKILIRQYVDQIGFHVKIPFLVIRDSSEKYT</sequence>
<proteinExistence type="inferred from homology"/>
<dbReference type="OrthoDB" id="9788959at2"/>
<comment type="similarity">
    <text evidence="1">Belongs to the universal stress protein A family.</text>
</comment>
<keyword evidence="4" id="KW-1185">Reference proteome</keyword>
<reference evidence="3 4" key="1">
    <citation type="submission" date="2019-03" db="EMBL/GenBank/DDBJ databases">
        <title>Genomic Encyclopedia of Archaeal and Bacterial Type Strains, Phase II (KMG-II): from individual species to whole genera.</title>
        <authorList>
            <person name="Goeker M."/>
        </authorList>
    </citation>
    <scope>NUCLEOTIDE SEQUENCE [LARGE SCALE GENOMIC DNA]</scope>
    <source>
        <strain evidence="3 4">DSM 18435</strain>
    </source>
</reference>
<dbReference type="PANTHER" id="PTHR46268">
    <property type="entry name" value="STRESS RESPONSE PROTEIN NHAX"/>
    <property type="match status" value="1"/>
</dbReference>
<dbReference type="Proteomes" id="UP000295468">
    <property type="component" value="Unassembled WGS sequence"/>
</dbReference>
<dbReference type="RefSeq" id="WP_133643930.1">
    <property type="nucleotide sequence ID" value="NZ_SNYI01000002.1"/>
</dbReference>
<evidence type="ECO:0000259" key="2">
    <source>
        <dbReference type="Pfam" id="PF00582"/>
    </source>
</evidence>
<name>A0A4R6TJQ7_9FLAO</name>
<evidence type="ECO:0000256" key="1">
    <source>
        <dbReference type="ARBA" id="ARBA00008791"/>
    </source>
</evidence>